<sequence length="507" mass="56953">MDQMDDEQRKITEELQQAGYDTRSEASNESSDDSTSISSESSKASRKKSHRNSKNNGRSTRARQEKKSESKETTENGKKAARNSPSKSPEPKKRRQNSSGSQTGSNINNSSDEAKESAKDSSGDGKTAKKSSKSYDYMTKLNYLFRETKFFVIKSNNAENVRISKTKGVWSTLPQNEQNLNQAYRECRNVLLIFSVKESGKFAGFARMAGESRRDGPTVEWELPPGISAKALGGVFDIDWICKKELSFTCTTHLHNGWNDGKPVKIGRDGQEIEPKVAEELCRLFPEDETIEMMPVLKKSKEMAKQLREKGITPNFRRPTNPTFSSRSNGLSHRGGRGGGMNNHLDRRPSIRGGLHKKVFLSKRLNSGPLNKKPMYNRMLPMKGHSGHRFGGSSTAAAEAYVADYMRTMQLPIPYAPPHDFPGFGSSIPPALPRYYDGIPTRAPPIIPDYPPPAIPSRNQPSSSNYDKRSYDEFMWKNKNRNGGPNNRNRDTRDATRGGDKHRTYRR</sequence>
<reference evidence="3 4" key="1">
    <citation type="submission" date="2015-04" db="EMBL/GenBank/DDBJ databases">
        <authorList>
            <person name="Syromyatnikov M.Y."/>
            <person name="Popov V.N."/>
        </authorList>
    </citation>
    <scope>NUCLEOTIDE SEQUENCE [LARGE SCALE GENOMIC DNA]</scope>
</reference>
<dbReference type="CDD" id="cd21134">
    <property type="entry name" value="YTH"/>
    <property type="match status" value="1"/>
</dbReference>
<dbReference type="Proteomes" id="UP000183832">
    <property type="component" value="Unassembled WGS sequence"/>
</dbReference>
<dbReference type="GO" id="GO:0005654">
    <property type="term" value="C:nucleoplasm"/>
    <property type="evidence" value="ECO:0007669"/>
    <property type="project" value="TreeGrafter"/>
</dbReference>
<feature type="compositionally biased region" description="Pro residues" evidence="1">
    <location>
        <begin position="446"/>
        <end position="455"/>
    </location>
</feature>
<dbReference type="STRING" id="568069.A0A1J1IGV9"/>
<feature type="compositionally biased region" description="Basic and acidic residues" evidence="1">
    <location>
        <begin position="112"/>
        <end position="127"/>
    </location>
</feature>
<feature type="domain" description="YTH" evidence="2">
    <location>
        <begin position="148"/>
        <end position="285"/>
    </location>
</feature>
<evidence type="ECO:0000313" key="4">
    <source>
        <dbReference type="Proteomes" id="UP000183832"/>
    </source>
</evidence>
<feature type="region of interest" description="Disordered" evidence="1">
    <location>
        <begin position="446"/>
        <end position="507"/>
    </location>
</feature>
<feature type="compositionally biased region" description="Basic and acidic residues" evidence="1">
    <location>
        <begin position="488"/>
        <end position="507"/>
    </location>
</feature>
<dbReference type="EMBL" id="CVRI01000050">
    <property type="protein sequence ID" value="CRK99451.1"/>
    <property type="molecule type" value="Genomic_DNA"/>
</dbReference>
<dbReference type="PROSITE" id="PS50882">
    <property type="entry name" value="YTH"/>
    <property type="match status" value="1"/>
</dbReference>
<evidence type="ECO:0000256" key="1">
    <source>
        <dbReference type="SAM" id="MobiDB-lite"/>
    </source>
</evidence>
<dbReference type="Pfam" id="PF04146">
    <property type="entry name" value="YTH"/>
    <property type="match status" value="1"/>
</dbReference>
<gene>
    <name evidence="3" type="ORF">CLUMA_CG012698</name>
</gene>
<proteinExistence type="predicted"/>
<feature type="compositionally biased region" description="Basic and acidic residues" evidence="1">
    <location>
        <begin position="62"/>
        <end position="78"/>
    </location>
</feature>
<feature type="region of interest" description="Disordered" evidence="1">
    <location>
        <begin position="313"/>
        <end position="353"/>
    </location>
</feature>
<dbReference type="Gene3D" id="3.10.590.10">
    <property type="entry name" value="ph1033 like domains"/>
    <property type="match status" value="1"/>
</dbReference>
<feature type="compositionally biased region" description="Basic residues" evidence="1">
    <location>
        <begin position="44"/>
        <end position="53"/>
    </location>
</feature>
<dbReference type="GO" id="GO:0003729">
    <property type="term" value="F:mRNA binding"/>
    <property type="evidence" value="ECO:0007669"/>
    <property type="project" value="TreeGrafter"/>
</dbReference>
<keyword evidence="4" id="KW-1185">Reference proteome</keyword>
<feature type="region of interest" description="Disordered" evidence="1">
    <location>
        <begin position="1"/>
        <end position="132"/>
    </location>
</feature>
<evidence type="ECO:0000313" key="3">
    <source>
        <dbReference type="EMBL" id="CRK99451.1"/>
    </source>
</evidence>
<name>A0A1J1IGV9_9DIPT</name>
<dbReference type="OrthoDB" id="5842105at2759"/>
<dbReference type="InterPro" id="IPR007275">
    <property type="entry name" value="YTH_domain"/>
</dbReference>
<organism evidence="3 4">
    <name type="scientific">Clunio marinus</name>
    <dbReference type="NCBI Taxonomy" id="568069"/>
    <lineage>
        <taxon>Eukaryota</taxon>
        <taxon>Metazoa</taxon>
        <taxon>Ecdysozoa</taxon>
        <taxon>Arthropoda</taxon>
        <taxon>Hexapoda</taxon>
        <taxon>Insecta</taxon>
        <taxon>Pterygota</taxon>
        <taxon>Neoptera</taxon>
        <taxon>Endopterygota</taxon>
        <taxon>Diptera</taxon>
        <taxon>Nematocera</taxon>
        <taxon>Chironomoidea</taxon>
        <taxon>Chironomidae</taxon>
        <taxon>Clunio</taxon>
    </lineage>
</organism>
<feature type="compositionally biased region" description="Basic and acidic residues" evidence="1">
    <location>
        <begin position="466"/>
        <end position="476"/>
    </location>
</feature>
<dbReference type="GO" id="GO:1990247">
    <property type="term" value="F:N6-methyladenosine-containing RNA reader activity"/>
    <property type="evidence" value="ECO:0007669"/>
    <property type="project" value="TreeGrafter"/>
</dbReference>
<feature type="compositionally biased region" description="Low complexity" evidence="1">
    <location>
        <begin position="25"/>
        <end position="42"/>
    </location>
</feature>
<protein>
    <submittedName>
        <fullName evidence="3">CLUMA_CG012698, isoform A</fullName>
    </submittedName>
</protein>
<dbReference type="PANTHER" id="PTHR12357">
    <property type="entry name" value="YTH YT521-B HOMOLOGY DOMAIN-CONTAINING"/>
    <property type="match status" value="1"/>
</dbReference>
<evidence type="ECO:0000259" key="2">
    <source>
        <dbReference type="PROSITE" id="PS50882"/>
    </source>
</evidence>
<dbReference type="InterPro" id="IPR045168">
    <property type="entry name" value="YTH_prot"/>
</dbReference>
<dbReference type="GO" id="GO:0000398">
    <property type="term" value="P:mRNA splicing, via spliceosome"/>
    <property type="evidence" value="ECO:0007669"/>
    <property type="project" value="TreeGrafter"/>
</dbReference>
<accession>A0A1J1IGV9</accession>
<dbReference type="PANTHER" id="PTHR12357:SF3">
    <property type="entry name" value="YTH DOMAIN-CONTAINING PROTEIN 1"/>
    <property type="match status" value="1"/>
</dbReference>
<feature type="compositionally biased region" description="Polar residues" evidence="1">
    <location>
        <begin position="97"/>
        <end position="111"/>
    </location>
</feature>
<feature type="compositionally biased region" description="Basic and acidic residues" evidence="1">
    <location>
        <begin position="1"/>
        <end position="13"/>
    </location>
</feature>
<dbReference type="GO" id="GO:0000381">
    <property type="term" value="P:regulation of alternative mRNA splicing, via spliceosome"/>
    <property type="evidence" value="ECO:0007669"/>
    <property type="project" value="TreeGrafter"/>
</dbReference>
<dbReference type="AlphaFoldDB" id="A0A1J1IGV9"/>